<keyword evidence="4" id="KW-1185">Reference proteome</keyword>
<organism evidence="3 4">
    <name type="scientific">Aspergillus terreus</name>
    <dbReference type="NCBI Taxonomy" id="33178"/>
    <lineage>
        <taxon>Eukaryota</taxon>
        <taxon>Fungi</taxon>
        <taxon>Dikarya</taxon>
        <taxon>Ascomycota</taxon>
        <taxon>Pezizomycotina</taxon>
        <taxon>Eurotiomycetes</taxon>
        <taxon>Eurotiomycetidae</taxon>
        <taxon>Eurotiales</taxon>
        <taxon>Aspergillaceae</taxon>
        <taxon>Aspergillus</taxon>
        <taxon>Aspergillus subgen. Circumdati</taxon>
    </lineage>
</organism>
<comment type="caution">
    <text evidence="3">The sequence shown here is derived from an EMBL/GenBank/DDBJ whole genome shotgun (WGS) entry which is preliminary data.</text>
</comment>
<keyword evidence="2" id="KW-0732">Signal</keyword>
<dbReference type="VEuPathDB" id="FungiDB:ATEG_00232"/>
<evidence type="ECO:0000256" key="2">
    <source>
        <dbReference type="SAM" id="SignalP"/>
    </source>
</evidence>
<protein>
    <submittedName>
        <fullName evidence="3">Uncharacterized protein</fullName>
    </submittedName>
</protein>
<feature type="signal peptide" evidence="2">
    <location>
        <begin position="1"/>
        <end position="23"/>
    </location>
</feature>
<sequence length="111" mass="12056">MVAVKDMIVAAVAVLGMSTLVAPYPIPRPAVEQEDVAYTGVRGAPLAFPFRHSVYNYGAPVRRRVVSAEEPWGLRLKLDEPKNNGTNVTRPFGGWKPRKGLADLRKDGGAV</sequence>
<gene>
    <name evidence="3" type="ORF">ATEIFO6365_0003023400</name>
</gene>
<reference evidence="3 4" key="1">
    <citation type="submission" date="2020-01" db="EMBL/GenBank/DDBJ databases">
        <title>Aspergillus terreus IFO 6365 whole genome shotgun sequence.</title>
        <authorList>
            <person name="Kanamasa S."/>
            <person name="Takahashi H."/>
        </authorList>
    </citation>
    <scope>NUCLEOTIDE SEQUENCE [LARGE SCALE GENOMIC DNA]</scope>
    <source>
        <strain evidence="3 4">IFO 6365</strain>
    </source>
</reference>
<feature type="chain" id="PRO_5043590707" evidence="2">
    <location>
        <begin position="24"/>
        <end position="111"/>
    </location>
</feature>
<evidence type="ECO:0000313" key="3">
    <source>
        <dbReference type="EMBL" id="GFF14181.1"/>
    </source>
</evidence>
<feature type="compositionally biased region" description="Basic and acidic residues" evidence="1">
    <location>
        <begin position="100"/>
        <end position="111"/>
    </location>
</feature>
<evidence type="ECO:0000313" key="4">
    <source>
        <dbReference type="Proteomes" id="UP000452235"/>
    </source>
</evidence>
<evidence type="ECO:0000256" key="1">
    <source>
        <dbReference type="SAM" id="MobiDB-lite"/>
    </source>
</evidence>
<accession>A0A5M3YVX8</accession>
<feature type="region of interest" description="Disordered" evidence="1">
    <location>
        <begin position="77"/>
        <end position="111"/>
    </location>
</feature>
<name>A0A5M3YVX8_ASPTE</name>
<dbReference type="EMBL" id="BLJY01000003">
    <property type="protein sequence ID" value="GFF14181.1"/>
    <property type="molecule type" value="Genomic_DNA"/>
</dbReference>
<proteinExistence type="predicted"/>
<dbReference type="Proteomes" id="UP000452235">
    <property type="component" value="Unassembled WGS sequence"/>
</dbReference>
<dbReference type="AlphaFoldDB" id="A0A5M3YVX8"/>
<dbReference type="OrthoDB" id="10324093at2759"/>